<feature type="region of interest" description="Disordered" evidence="2">
    <location>
        <begin position="1"/>
        <end position="48"/>
    </location>
</feature>
<dbReference type="AlphaFoldDB" id="A0A7J7S4V1"/>
<proteinExistence type="inferred from homology"/>
<evidence type="ECO:0000313" key="4">
    <source>
        <dbReference type="Proteomes" id="UP000558488"/>
    </source>
</evidence>
<organism evidence="3 4">
    <name type="scientific">Pipistrellus kuhlii</name>
    <name type="common">Kuhl's pipistrelle</name>
    <dbReference type="NCBI Taxonomy" id="59472"/>
    <lineage>
        <taxon>Eukaryota</taxon>
        <taxon>Metazoa</taxon>
        <taxon>Chordata</taxon>
        <taxon>Craniata</taxon>
        <taxon>Vertebrata</taxon>
        <taxon>Euteleostomi</taxon>
        <taxon>Mammalia</taxon>
        <taxon>Eutheria</taxon>
        <taxon>Laurasiatheria</taxon>
        <taxon>Chiroptera</taxon>
        <taxon>Yangochiroptera</taxon>
        <taxon>Vespertilionidae</taxon>
        <taxon>Pipistrellus</taxon>
    </lineage>
</organism>
<dbReference type="InterPro" id="IPR015419">
    <property type="entry name" value="CTAG/Pcc1"/>
</dbReference>
<accession>A0A7J7S4V1</accession>
<gene>
    <name evidence="3" type="ORF">mPipKuh1_007417</name>
</gene>
<feature type="compositionally biased region" description="Basic and acidic residues" evidence="2">
    <location>
        <begin position="1"/>
        <end position="15"/>
    </location>
</feature>
<comment type="similarity">
    <text evidence="1">Belongs to the CTAG/PCC1 family.</text>
</comment>
<dbReference type="EMBL" id="JACAGB010000051">
    <property type="protein sequence ID" value="KAF6283388.1"/>
    <property type="molecule type" value="Genomic_DNA"/>
</dbReference>
<evidence type="ECO:0000256" key="1">
    <source>
        <dbReference type="ARBA" id="ARBA00007073"/>
    </source>
</evidence>
<dbReference type="PANTHER" id="PTHR31283:SF5">
    <property type="entry name" value="EKC_KEOPS COMPLEX SUBUNIT LAGE3"/>
    <property type="match status" value="1"/>
</dbReference>
<dbReference type="Pfam" id="PF09341">
    <property type="entry name" value="Pcc1"/>
    <property type="match status" value="1"/>
</dbReference>
<dbReference type="GO" id="GO:0000408">
    <property type="term" value="C:EKC/KEOPS complex"/>
    <property type="evidence" value="ECO:0007669"/>
    <property type="project" value="TreeGrafter"/>
</dbReference>
<keyword evidence="4" id="KW-1185">Reference proteome</keyword>
<dbReference type="GO" id="GO:0070525">
    <property type="term" value="P:tRNA threonylcarbamoyladenosine metabolic process"/>
    <property type="evidence" value="ECO:0007669"/>
    <property type="project" value="TreeGrafter"/>
</dbReference>
<protein>
    <submittedName>
        <fullName evidence="3">L antigen family member 3</fullName>
    </submittedName>
</protein>
<reference evidence="3 4" key="1">
    <citation type="journal article" date="2020" name="Nature">
        <title>Six reference-quality genomes reveal evolution of bat adaptations.</title>
        <authorList>
            <person name="Jebb D."/>
            <person name="Huang Z."/>
            <person name="Pippel M."/>
            <person name="Hughes G.M."/>
            <person name="Lavrichenko K."/>
            <person name="Devanna P."/>
            <person name="Winkler S."/>
            <person name="Jermiin L.S."/>
            <person name="Skirmuntt E.C."/>
            <person name="Katzourakis A."/>
            <person name="Burkitt-Gray L."/>
            <person name="Ray D.A."/>
            <person name="Sullivan K.A.M."/>
            <person name="Roscito J.G."/>
            <person name="Kirilenko B.M."/>
            <person name="Davalos L.M."/>
            <person name="Corthals A.P."/>
            <person name="Power M.L."/>
            <person name="Jones G."/>
            <person name="Ransome R.D."/>
            <person name="Dechmann D.K.N."/>
            <person name="Locatelli A.G."/>
            <person name="Puechmaille S.J."/>
            <person name="Fedrigo O."/>
            <person name="Jarvis E.D."/>
            <person name="Hiller M."/>
            <person name="Vernes S.C."/>
            <person name="Myers E.W."/>
            <person name="Teeling E.C."/>
        </authorList>
    </citation>
    <scope>NUCLEOTIDE SEQUENCE [LARGE SCALE GENOMIC DNA]</scope>
    <source>
        <strain evidence="3">MPipKuh1</strain>
        <tissue evidence="3">Flight muscle</tissue>
    </source>
</reference>
<evidence type="ECO:0000313" key="3">
    <source>
        <dbReference type="EMBL" id="KAF6283388.1"/>
    </source>
</evidence>
<dbReference type="Gene3D" id="3.30.310.50">
    <property type="entry name" value="Alpha-D-phosphohexomutase, C-terminal domain"/>
    <property type="match status" value="1"/>
</dbReference>
<sequence>MHAAASDRARARVREGAGPAGDTRSSDPRVARAQHVSGSGGDAAILDRRPGNQHTFALSVPFPSPLEAEIARASLAPDVEPHGELVQKELAVDGSVLVVFLLISEREGEMVPKTDDANDDQLPPARPTLGIYQATPKCALTGNQTVTSWFRGWCSTTEPPGPG</sequence>
<evidence type="ECO:0000256" key="2">
    <source>
        <dbReference type="SAM" id="MobiDB-lite"/>
    </source>
</evidence>
<comment type="caution">
    <text evidence="3">The sequence shown here is derived from an EMBL/GenBank/DDBJ whole genome shotgun (WGS) entry which is preliminary data.</text>
</comment>
<dbReference type="Proteomes" id="UP000558488">
    <property type="component" value="Unassembled WGS sequence"/>
</dbReference>
<name>A0A7J7S4V1_PIPKU</name>
<dbReference type="PANTHER" id="PTHR31283">
    <property type="entry name" value="EKC/KEOPS COMPLEX SUBUNIT PCC1 FAMILY MEMBER"/>
    <property type="match status" value="1"/>
</dbReference>